<keyword evidence="1" id="KW-0813">Transport</keyword>
<dbReference type="Gene3D" id="3.40.50.300">
    <property type="entry name" value="P-loop containing nucleotide triphosphate hydrolases"/>
    <property type="match status" value="1"/>
</dbReference>
<protein>
    <submittedName>
        <fullName evidence="6">Iron ABC transporter ATP-binding protein</fullName>
    </submittedName>
</protein>
<sequence length="276" mass="29488">MTDLLRHTAPCQPEATPRDALVARDVHVQAGSFPAVRGVSATFRPGVFSAVIGPNGAGKSTLLRALLGLNPVTGGEVTLAGRPLGAWSRAQRSRQLAYLAQSEGLPDGARVRDVVALGRGAGDWRFGLLPRTPWTPADEAAVDAALDRTDTRRFEDRRVSELSGGERQRAALARALAAEPRFLLLDEPTNHLDLAYALDVVRYLRCEVAGGLGVVAVLHDLNLAARADHLVLLHGGRVQASGTPREVLTPGHLHAAYGLHVNVVQHADRLLVIPQD</sequence>
<dbReference type="SUPFAM" id="SSF52540">
    <property type="entry name" value="P-loop containing nucleoside triphosphate hydrolases"/>
    <property type="match status" value="1"/>
</dbReference>
<gene>
    <name evidence="6" type="ORF">DEIGR_100682</name>
</gene>
<dbReference type="CDD" id="cd03214">
    <property type="entry name" value="ABC_Iron-Siderophores_B12_Hemin"/>
    <property type="match status" value="1"/>
</dbReference>
<dbReference type="PROSITE" id="PS00211">
    <property type="entry name" value="ABC_TRANSPORTER_1"/>
    <property type="match status" value="1"/>
</dbReference>
<dbReference type="SMART" id="SM00382">
    <property type="entry name" value="AAA"/>
    <property type="match status" value="1"/>
</dbReference>
<reference evidence="7" key="1">
    <citation type="submission" date="2015-11" db="EMBL/GenBank/DDBJ databases">
        <title>Draft Genome Sequence of the Radioresistant Bacterium Deinococcus grandis, Isolated from Freshwater Fish in Japan.</title>
        <authorList>
            <person name="Satoh K."/>
            <person name="Onodera T."/>
            <person name="Omoso K."/>
            <person name="Takeda-Yano K."/>
            <person name="Katayama T."/>
            <person name="Oono Y."/>
            <person name="Narumi I."/>
        </authorList>
    </citation>
    <scope>NUCLEOTIDE SEQUENCE [LARGE SCALE GENOMIC DNA]</scope>
    <source>
        <strain evidence="7">ATCC 43672</strain>
    </source>
</reference>
<dbReference type="PANTHER" id="PTHR42794:SF1">
    <property type="entry name" value="HEMIN IMPORT ATP-BINDING PROTEIN HMUV"/>
    <property type="match status" value="1"/>
</dbReference>
<dbReference type="Proteomes" id="UP000056209">
    <property type="component" value="Unassembled WGS sequence"/>
</dbReference>
<evidence type="ECO:0000256" key="3">
    <source>
        <dbReference type="ARBA" id="ARBA00022840"/>
    </source>
</evidence>
<feature type="domain" description="ABC transporter" evidence="5">
    <location>
        <begin position="21"/>
        <end position="260"/>
    </location>
</feature>
<evidence type="ECO:0000313" key="7">
    <source>
        <dbReference type="Proteomes" id="UP000056209"/>
    </source>
</evidence>
<dbReference type="RefSeq" id="WP_058975263.1">
    <property type="nucleotide sequence ID" value="NZ_BCMS01000001.1"/>
</dbReference>
<dbReference type="InterPro" id="IPR027417">
    <property type="entry name" value="P-loop_NTPase"/>
</dbReference>
<comment type="caution">
    <text evidence="6">The sequence shown here is derived from an EMBL/GenBank/DDBJ whole genome shotgun (WGS) entry which is preliminary data.</text>
</comment>
<keyword evidence="7" id="KW-1185">Reference proteome</keyword>
<dbReference type="Pfam" id="PF00005">
    <property type="entry name" value="ABC_tran"/>
    <property type="match status" value="1"/>
</dbReference>
<dbReference type="GO" id="GO:0005524">
    <property type="term" value="F:ATP binding"/>
    <property type="evidence" value="ECO:0007669"/>
    <property type="project" value="UniProtKB-KW"/>
</dbReference>
<evidence type="ECO:0000256" key="4">
    <source>
        <dbReference type="ARBA" id="ARBA00022967"/>
    </source>
</evidence>
<dbReference type="InterPro" id="IPR003439">
    <property type="entry name" value="ABC_transporter-like_ATP-bd"/>
</dbReference>
<evidence type="ECO:0000256" key="2">
    <source>
        <dbReference type="ARBA" id="ARBA00022741"/>
    </source>
</evidence>
<dbReference type="InterPro" id="IPR003593">
    <property type="entry name" value="AAA+_ATPase"/>
</dbReference>
<dbReference type="AlphaFoldDB" id="A0A117DQ73"/>
<evidence type="ECO:0000313" key="6">
    <source>
        <dbReference type="EMBL" id="GAQ20655.1"/>
    </source>
</evidence>
<name>A0A117DQ73_9DEIO</name>
<organism evidence="6 7">
    <name type="scientific">Deinococcus grandis</name>
    <dbReference type="NCBI Taxonomy" id="57498"/>
    <lineage>
        <taxon>Bacteria</taxon>
        <taxon>Thermotogati</taxon>
        <taxon>Deinococcota</taxon>
        <taxon>Deinococci</taxon>
        <taxon>Deinococcales</taxon>
        <taxon>Deinococcaceae</taxon>
        <taxon>Deinococcus</taxon>
    </lineage>
</organism>
<dbReference type="GO" id="GO:0016887">
    <property type="term" value="F:ATP hydrolysis activity"/>
    <property type="evidence" value="ECO:0007669"/>
    <property type="project" value="InterPro"/>
</dbReference>
<dbReference type="InterPro" id="IPR017871">
    <property type="entry name" value="ABC_transporter-like_CS"/>
</dbReference>
<keyword evidence="3 6" id="KW-0067">ATP-binding</keyword>
<keyword evidence="2" id="KW-0547">Nucleotide-binding</keyword>
<dbReference type="EMBL" id="BCMS01000001">
    <property type="protein sequence ID" value="GAQ20655.1"/>
    <property type="molecule type" value="Genomic_DNA"/>
</dbReference>
<dbReference type="OrthoDB" id="9787851at2"/>
<evidence type="ECO:0000256" key="1">
    <source>
        <dbReference type="ARBA" id="ARBA00022448"/>
    </source>
</evidence>
<proteinExistence type="predicted"/>
<dbReference type="PANTHER" id="PTHR42794">
    <property type="entry name" value="HEMIN IMPORT ATP-BINDING PROTEIN HMUV"/>
    <property type="match status" value="1"/>
</dbReference>
<dbReference type="PROSITE" id="PS50893">
    <property type="entry name" value="ABC_TRANSPORTER_2"/>
    <property type="match status" value="1"/>
</dbReference>
<accession>A0A117DQ73</accession>
<evidence type="ECO:0000259" key="5">
    <source>
        <dbReference type="PROSITE" id="PS50893"/>
    </source>
</evidence>
<keyword evidence="4" id="KW-1278">Translocase</keyword>